<evidence type="ECO:0000256" key="3">
    <source>
        <dbReference type="SAM" id="MobiDB-lite"/>
    </source>
</evidence>
<dbReference type="GO" id="GO:0048791">
    <property type="term" value="P:calcium ion-regulated exocytosis of neurotransmitter"/>
    <property type="evidence" value="ECO:0007669"/>
    <property type="project" value="TreeGrafter"/>
</dbReference>
<sequence length="1270" mass="133696">MINRSSSTSGALEADERGYTRNSGRDQYSMYRGGGGGGGGSVGRLGVGGGGTRAAAAAAADCSAQRRSFFQQRGQERRLPDAPSDGVIRSASLQHHPSSSMSSSSSMMAVSAAGTATLSSSTSAIGTNHIHNQRQYNSLNRSMSSSSGGCLTALPTSSSKSNLAASNNNNTIRQLKKTVRFDADDEPAATPAATASSSTALPSRTLKANGLMRSESSLLASTADASWKGDNKTWDWLMKGHNTSSADHRHRHHHQDSRESAGRDSGVETLTSGEDVVIVSPRNSSTKYPTYDQHRPKHQHQLQKQQHPPAPQQQHPVTWQPNSDGTKMIGRMILTKNMAGIGVGGGGSGGGGGPSGVSGIGSASNPSSASILGLKVVGGKRVDNGRLAAIVEKVKRGSVADTIGHLRPGDEVLEWNGYPLQGRTFEEVYDIICESRSDHEVEIIVSRPISDVGRPSSMGAQSGGSAGPGGHLGHHHSGYGSASGSIVGVGGGGAGSTRSGGSKVSSNTQRDRPAVTVTSPASPDTLHPSWGKVQVKLWYDASIQQLSATIVGGFDLPPRPNGALRNPYAKLFLLPDKSEKSKRRTRALASTLEPRWNQTFLYSHLRRSELRSRFLEITVWDSDRLDTGRLIGEVVIDLGAAPLDGEADWYTLTSHEESLQILRRAGLQMSESATSPVGSVDHLSPPSTSSRLSDSEPDPSDLGDGEEGGGGGGVGGGGSAGMGGPLLPPSRHTRAALERSVRSDGASVSSMGSSSSPPLDSDYAEQRRSRTRTGTIVASDDKYLRGGGPILDRSRPRSHSAAPDEIGHDRGRLERTPSQRSSIFHDRAKSPRRVSEPGRRSLSPSEERLPDGSGRGGMYGGSGMPRMTSRSATATPTGSPKRRHLPQIPSALQQTSFARVRQDVEERARMLKLRMGQIPNSAYSVGGGGGSGGVRSWRMYSGHSDNDLPPQRHSVTRGSSSGGHYSSKGSGMSRTSRSLSGAGPDGGKVLLSPDREGRERTGPERGGGGSGSGGAGGGDSDVESLVSFVSGTSALSTQSERPSAYVKRVGERREEMLTGELRDRGGQEVGPANSDGGRSGSSFRRNQLGRSLSQSDVPVTEKNDGSLSDTALNSSLLDCQLPDRTSSSWRRGASSSASSSGGLAHSSSASQPQQPYANKSEKGGLSKKSNSTSQLSATESGMMRKRSSSGSSGSVSSRVQRSQEVMPLHPQHNYPYHQQQQHPSQQQHHTQQQQAHYAAQVVMHHGGPGSPGEAEQQFEQLRGLGRWRIG</sequence>
<dbReference type="EMBL" id="GDIQ01084827">
    <property type="protein sequence ID" value="JAN09910.1"/>
    <property type="molecule type" value="Transcribed_RNA"/>
</dbReference>
<proteinExistence type="predicted"/>
<feature type="compositionally biased region" description="Low complexity" evidence="3">
    <location>
        <begin position="743"/>
        <end position="761"/>
    </location>
</feature>
<dbReference type="Pfam" id="PF00595">
    <property type="entry name" value="PDZ"/>
    <property type="match status" value="1"/>
</dbReference>
<keyword evidence="1" id="KW-0770">Synapse</keyword>
<dbReference type="InterPro" id="IPR000008">
    <property type="entry name" value="C2_dom"/>
</dbReference>
<dbReference type="Gene3D" id="2.60.40.150">
    <property type="entry name" value="C2 domain"/>
    <property type="match status" value="1"/>
</dbReference>
<feature type="compositionally biased region" description="Polar residues" evidence="3">
    <location>
        <begin position="1088"/>
        <end position="1097"/>
    </location>
</feature>
<reference evidence="6" key="1">
    <citation type="submission" date="2015-10" db="EMBL/GenBank/DDBJ databases">
        <title>EvidentialGene: Evidence-directed Construction of Complete mRNA Transcriptomes without Genomes.</title>
        <authorList>
            <person name="Gilbert D.G."/>
        </authorList>
    </citation>
    <scope>NUCLEOTIDE SEQUENCE</scope>
</reference>
<dbReference type="CDD" id="cd06714">
    <property type="entry name" value="PDZ_RIM-like"/>
    <property type="match status" value="1"/>
</dbReference>
<protein>
    <submittedName>
        <fullName evidence="6">Regulating synaptic membrane exocytosis protein</fullName>
    </submittedName>
</protein>
<feature type="compositionally biased region" description="Acidic residues" evidence="3">
    <location>
        <begin position="695"/>
        <end position="707"/>
    </location>
</feature>
<evidence type="ECO:0000256" key="2">
    <source>
        <dbReference type="ARBA" id="ARBA00034103"/>
    </source>
</evidence>
<feature type="compositionally biased region" description="Gly residues" evidence="3">
    <location>
        <begin position="461"/>
        <end position="471"/>
    </location>
</feature>
<dbReference type="Pfam" id="PF00168">
    <property type="entry name" value="C2"/>
    <property type="match status" value="1"/>
</dbReference>
<dbReference type="InterPro" id="IPR039032">
    <property type="entry name" value="Rim-like"/>
</dbReference>
<dbReference type="PROSITE" id="PS50106">
    <property type="entry name" value="PDZ"/>
    <property type="match status" value="1"/>
</dbReference>
<feature type="compositionally biased region" description="Gly residues" evidence="3">
    <location>
        <begin position="1004"/>
        <end position="1019"/>
    </location>
</feature>
<feature type="region of interest" description="Disordered" evidence="3">
    <location>
        <begin position="1"/>
        <end position="39"/>
    </location>
</feature>
<evidence type="ECO:0000313" key="6">
    <source>
        <dbReference type="EMBL" id="JAN09910.1"/>
    </source>
</evidence>
<dbReference type="GO" id="GO:0044325">
    <property type="term" value="F:transmembrane transporter binding"/>
    <property type="evidence" value="ECO:0007669"/>
    <property type="project" value="TreeGrafter"/>
</dbReference>
<dbReference type="SUPFAM" id="SSF49562">
    <property type="entry name" value="C2 domain (Calcium/lipid-binding domain, CaLB)"/>
    <property type="match status" value="1"/>
</dbReference>
<dbReference type="PANTHER" id="PTHR12157">
    <property type="entry name" value="REGULATING SYNAPTIC MEMBRANE EXOCYTOSIS PROTEIN"/>
    <property type="match status" value="1"/>
</dbReference>
<feature type="region of interest" description="Disordered" evidence="3">
    <location>
        <begin position="915"/>
        <end position="1270"/>
    </location>
</feature>
<dbReference type="Gene3D" id="2.30.42.10">
    <property type="match status" value="1"/>
</dbReference>
<feature type="compositionally biased region" description="Low complexity" evidence="3">
    <location>
        <begin position="1188"/>
        <end position="1240"/>
    </location>
</feature>
<feature type="compositionally biased region" description="Gly residues" evidence="3">
    <location>
        <begin position="853"/>
        <end position="863"/>
    </location>
</feature>
<dbReference type="InterPro" id="IPR035892">
    <property type="entry name" value="C2_domain_sf"/>
</dbReference>
<evidence type="ECO:0000259" key="5">
    <source>
        <dbReference type="PROSITE" id="PS50106"/>
    </source>
</evidence>
<dbReference type="InterPro" id="IPR036034">
    <property type="entry name" value="PDZ_sf"/>
</dbReference>
<comment type="subcellular location">
    <subcellularLocation>
        <location evidence="2">Synapse</location>
    </subcellularLocation>
</comment>
<feature type="region of interest" description="Disordered" evidence="3">
    <location>
        <begin position="345"/>
        <end position="364"/>
    </location>
</feature>
<feature type="compositionally biased region" description="Polar residues" evidence="3">
    <location>
        <begin position="1"/>
        <end position="10"/>
    </location>
</feature>
<feature type="region of interest" description="Disordered" evidence="3">
    <location>
        <begin position="68"/>
        <end position="104"/>
    </location>
</feature>
<evidence type="ECO:0000256" key="1">
    <source>
        <dbReference type="ARBA" id="ARBA00023018"/>
    </source>
</evidence>
<dbReference type="InterPro" id="IPR001478">
    <property type="entry name" value="PDZ"/>
</dbReference>
<dbReference type="GO" id="GO:0048788">
    <property type="term" value="C:cytoskeleton of presynaptic active zone"/>
    <property type="evidence" value="ECO:0007669"/>
    <property type="project" value="TreeGrafter"/>
</dbReference>
<feature type="compositionally biased region" description="Basic and acidic residues" evidence="3">
    <location>
        <begin position="256"/>
        <end position="266"/>
    </location>
</feature>
<organism evidence="6">
    <name type="scientific">Daphnia magna</name>
    <dbReference type="NCBI Taxonomy" id="35525"/>
    <lineage>
        <taxon>Eukaryota</taxon>
        <taxon>Metazoa</taxon>
        <taxon>Ecdysozoa</taxon>
        <taxon>Arthropoda</taxon>
        <taxon>Crustacea</taxon>
        <taxon>Branchiopoda</taxon>
        <taxon>Diplostraca</taxon>
        <taxon>Cladocera</taxon>
        <taxon>Anomopoda</taxon>
        <taxon>Daphniidae</taxon>
        <taxon>Daphnia</taxon>
    </lineage>
</organism>
<dbReference type="PROSITE" id="PS50004">
    <property type="entry name" value="C2"/>
    <property type="match status" value="1"/>
</dbReference>
<feature type="region of interest" description="Disordered" evidence="3">
    <location>
        <begin position="670"/>
        <end position="900"/>
    </location>
</feature>
<feature type="compositionally biased region" description="Basic and acidic residues" evidence="3">
    <location>
        <begin position="805"/>
        <end position="850"/>
    </location>
</feature>
<feature type="compositionally biased region" description="Low complexity" evidence="3">
    <location>
        <begin position="1124"/>
        <end position="1155"/>
    </location>
</feature>
<feature type="compositionally biased region" description="Polar residues" evidence="3">
    <location>
        <begin position="1027"/>
        <end position="1041"/>
    </location>
</feature>
<evidence type="ECO:0000259" key="4">
    <source>
        <dbReference type="PROSITE" id="PS50004"/>
    </source>
</evidence>
<dbReference type="GO" id="GO:0048167">
    <property type="term" value="P:regulation of synaptic plasticity"/>
    <property type="evidence" value="ECO:0007669"/>
    <property type="project" value="TreeGrafter"/>
</dbReference>
<feature type="compositionally biased region" description="Basic and acidic residues" evidence="3">
    <location>
        <begin position="1048"/>
        <end position="1066"/>
    </location>
</feature>
<dbReference type="PANTHER" id="PTHR12157:SF21">
    <property type="entry name" value="RAB3 INTERACTING MOLECULE, ISOFORM F"/>
    <property type="match status" value="1"/>
</dbReference>
<dbReference type="CDD" id="cd04031">
    <property type="entry name" value="C2A_RIM1alpha"/>
    <property type="match status" value="1"/>
</dbReference>
<feature type="compositionally biased region" description="Basic and acidic residues" evidence="3">
    <location>
        <begin position="993"/>
        <end position="1003"/>
    </location>
</feature>
<feature type="compositionally biased region" description="Low complexity" evidence="3">
    <location>
        <begin position="302"/>
        <end position="316"/>
    </location>
</feature>
<dbReference type="GO" id="GO:0050806">
    <property type="term" value="P:positive regulation of synaptic transmission"/>
    <property type="evidence" value="ECO:0007669"/>
    <property type="project" value="TreeGrafter"/>
</dbReference>
<feature type="compositionally biased region" description="Polar residues" evidence="3">
    <location>
        <begin position="1167"/>
        <end position="1179"/>
    </location>
</feature>
<feature type="domain" description="PDZ" evidence="5">
    <location>
        <begin position="372"/>
        <end position="447"/>
    </location>
</feature>
<dbReference type="GO" id="GO:0042391">
    <property type="term" value="P:regulation of membrane potential"/>
    <property type="evidence" value="ECO:0007669"/>
    <property type="project" value="TreeGrafter"/>
</dbReference>
<feature type="compositionally biased region" description="Low complexity" evidence="3">
    <location>
        <begin position="958"/>
        <end position="973"/>
    </location>
</feature>
<feature type="region of interest" description="Disordered" evidence="3">
    <location>
        <begin position="448"/>
        <end position="526"/>
    </location>
</feature>
<feature type="domain" description="C2" evidence="4">
    <location>
        <begin position="529"/>
        <end position="651"/>
    </location>
</feature>
<dbReference type="SMART" id="SM00239">
    <property type="entry name" value="C2"/>
    <property type="match status" value="1"/>
</dbReference>
<feature type="region of interest" description="Disordered" evidence="3">
    <location>
        <begin position="243"/>
        <end position="325"/>
    </location>
</feature>
<dbReference type="SMART" id="SM00228">
    <property type="entry name" value="PDZ"/>
    <property type="match status" value="1"/>
</dbReference>
<name>A0A0P6D099_9CRUS</name>
<dbReference type="SUPFAM" id="SSF50156">
    <property type="entry name" value="PDZ domain-like"/>
    <property type="match status" value="1"/>
</dbReference>
<accession>A0A0P6D099</accession>
<dbReference type="GO" id="GO:0031267">
    <property type="term" value="F:small GTPase binding"/>
    <property type="evidence" value="ECO:0007669"/>
    <property type="project" value="InterPro"/>
</dbReference>
<dbReference type="AlphaFoldDB" id="A0A0P6D099"/>
<dbReference type="GO" id="GO:0042734">
    <property type="term" value="C:presynaptic membrane"/>
    <property type="evidence" value="ECO:0007669"/>
    <property type="project" value="TreeGrafter"/>
</dbReference>
<dbReference type="OrthoDB" id="420032at2759"/>
<feature type="compositionally biased region" description="Gly residues" evidence="3">
    <location>
        <begin position="345"/>
        <end position="359"/>
    </location>
</feature>
<feature type="compositionally biased region" description="Polar residues" evidence="3">
    <location>
        <begin position="1105"/>
        <end position="1117"/>
    </location>
</feature>
<dbReference type="EMBL" id="GDIQ01084826">
    <property type="protein sequence ID" value="JAN09911.1"/>
    <property type="molecule type" value="Transcribed_RNA"/>
</dbReference>
<feature type="compositionally biased region" description="Polar residues" evidence="3">
    <location>
        <begin position="868"/>
        <end position="878"/>
    </location>
</feature>
<feature type="compositionally biased region" description="Gly residues" evidence="3">
    <location>
        <begin position="708"/>
        <end position="724"/>
    </location>
</feature>